<gene>
    <name evidence="1" type="primary">traW</name>
    <name evidence="1" type="ORF">G0M33_22235</name>
</gene>
<dbReference type="EMBL" id="DAANKU010000082">
    <property type="protein sequence ID" value="HAD0285423.1"/>
    <property type="molecule type" value="Genomic_DNA"/>
</dbReference>
<reference evidence="1" key="2">
    <citation type="submission" date="2019-08" db="EMBL/GenBank/DDBJ databases">
        <authorList>
            <consortium name="NCBI Pathogen Detection Project"/>
        </authorList>
    </citation>
    <scope>NUCLEOTIDE SEQUENCE</scope>
    <source>
        <strain evidence="1">M2815013</strain>
    </source>
</reference>
<accession>A0A707ZP15</accession>
<name>A0A707ZP15_SALTM</name>
<dbReference type="AlphaFoldDB" id="A0A707ZP15"/>
<proteinExistence type="predicted"/>
<sequence length="189" mass="21564">GTWGDLWPVQEPDMLAVIMHRLEALQQSGEMGRRMEAFKERVIHNSLRPPAVPGIGRAEKYRSRLFDPSVRLAADIRNNEGRVFARQGEVMNPLQYVPFNQTLYFINGDDPEQVSWMKRQTPPTLESKIILVQGSIPEMEKALDSRIYFDQNGVLCQRLGIDQVPARVTAAKDGRFLKVEFIPAEDGRK</sequence>
<evidence type="ECO:0000313" key="1">
    <source>
        <dbReference type="EMBL" id="HAD0285423.1"/>
    </source>
</evidence>
<comment type="caution">
    <text evidence="1">The sequence shown here is derived from an EMBL/GenBank/DDBJ whole genome shotgun (WGS) entry which is preliminary data.</text>
</comment>
<protein>
    <submittedName>
        <fullName evidence="1">Type-F conjugative transfer system protein TraW</fullName>
    </submittedName>
</protein>
<dbReference type="NCBIfam" id="TIGR02743">
    <property type="entry name" value="TraW"/>
    <property type="match status" value="1"/>
</dbReference>
<feature type="non-terminal residue" evidence="1">
    <location>
        <position position="1"/>
    </location>
</feature>
<dbReference type="NCBIfam" id="NF010298">
    <property type="entry name" value="PRK13738.1"/>
    <property type="match status" value="1"/>
</dbReference>
<dbReference type="InterPro" id="IPR014114">
    <property type="entry name" value="TraW"/>
</dbReference>
<reference evidence="1" key="1">
    <citation type="journal article" date="2018" name="Genome Biol.">
        <title>SKESA: strategic k-mer extension for scrupulous assemblies.</title>
        <authorList>
            <person name="Souvorov A."/>
            <person name="Agarwala R."/>
            <person name="Lipman D.J."/>
        </authorList>
    </citation>
    <scope>NUCLEOTIDE SEQUENCE</scope>
    <source>
        <strain evidence="1">M2815013</strain>
    </source>
</reference>
<organism evidence="1">
    <name type="scientific">Salmonella typhimurium</name>
    <dbReference type="NCBI Taxonomy" id="90371"/>
    <lineage>
        <taxon>Bacteria</taxon>
        <taxon>Pseudomonadati</taxon>
        <taxon>Pseudomonadota</taxon>
        <taxon>Gammaproteobacteria</taxon>
        <taxon>Enterobacterales</taxon>
        <taxon>Enterobacteriaceae</taxon>
        <taxon>Salmonella</taxon>
    </lineage>
</organism>